<dbReference type="Proteomes" id="UP001456344">
    <property type="component" value="Chromosome"/>
</dbReference>
<evidence type="ECO:0000313" key="1">
    <source>
        <dbReference type="EMBL" id="WYW21277.1"/>
    </source>
</evidence>
<name>A0ACD5BPX2_9PSEU</name>
<proteinExistence type="predicted"/>
<keyword evidence="2" id="KW-1185">Reference proteome</keyword>
<accession>A0ACD5BPX2</accession>
<reference evidence="1" key="1">
    <citation type="submission" date="2023-10" db="EMBL/GenBank/DDBJ databases">
        <title>Whole genome sequencing of actinobacterial strain Amycolatopsis sp. (BCA-696) identifies the underlying plant growth-promoting genes.</title>
        <authorList>
            <person name="Gandham P."/>
            <person name="Vadla N."/>
            <person name="Saji A."/>
            <person name="Srinivas V."/>
            <person name="Ruperao P."/>
            <person name="Selvanayagam S."/>
            <person name="Saxena R.K."/>
            <person name="Rathore A."/>
            <person name="Gopalakrishnan S."/>
            <person name="Thakur V."/>
        </authorList>
    </citation>
    <scope>NUCLEOTIDE SEQUENCE</scope>
    <source>
        <strain evidence="1">BCA-696</strain>
    </source>
</reference>
<organism evidence="1 2">
    <name type="scientific">Amycolatopsis coloradensis</name>
    <dbReference type="NCBI Taxonomy" id="76021"/>
    <lineage>
        <taxon>Bacteria</taxon>
        <taxon>Bacillati</taxon>
        <taxon>Actinomycetota</taxon>
        <taxon>Actinomycetes</taxon>
        <taxon>Pseudonocardiales</taxon>
        <taxon>Pseudonocardiaceae</taxon>
        <taxon>Amycolatopsis</taxon>
    </lineage>
</organism>
<gene>
    <name evidence="1" type="ORF">LCL61_37600</name>
</gene>
<dbReference type="EMBL" id="CP150484">
    <property type="protein sequence ID" value="WYW21277.1"/>
    <property type="molecule type" value="Genomic_DNA"/>
</dbReference>
<evidence type="ECO:0000313" key="2">
    <source>
        <dbReference type="Proteomes" id="UP001456344"/>
    </source>
</evidence>
<protein>
    <submittedName>
        <fullName evidence="1">Uncharacterized protein</fullName>
    </submittedName>
</protein>
<sequence length="143" mass="16093">MKWQVRGRSTVALTAGFALMSGGSALVAPEAAADRKDLGEIRVCKQVRGFEDVKGKFRFIIRQPGEGKIAEWLLRGWECRSESKLAVGSYQVRERDMPKNCEVVNIRVQGPFERINVKRATAVVKVVKDRVTTVTFVDHCRKD</sequence>